<evidence type="ECO:0000313" key="2">
    <source>
        <dbReference type="Proteomes" id="UP000009881"/>
    </source>
</evidence>
<proteinExistence type="predicted"/>
<name>K9GUJ7_9PROT</name>
<keyword evidence="2" id="KW-1185">Reference proteome</keyword>
<dbReference type="Proteomes" id="UP000009881">
    <property type="component" value="Unassembled WGS sequence"/>
</dbReference>
<reference evidence="1" key="1">
    <citation type="journal article" date="2013" name="Genome Announc.">
        <title>Draft Genome Sequence of an Alphaproteobacterium, Caenispirillum salinarum AK4(T), Isolated from a Solar Saltern.</title>
        <authorList>
            <person name="Khatri I."/>
            <person name="Singh A."/>
            <person name="Korpole S."/>
            <person name="Pinnaka A.K."/>
            <person name="Subramanian S."/>
        </authorList>
    </citation>
    <scope>NUCLEOTIDE SEQUENCE [LARGE SCALE GENOMIC DNA]</scope>
    <source>
        <strain evidence="1">AK4</strain>
    </source>
</reference>
<accession>K9GUJ7</accession>
<comment type="caution">
    <text evidence="1">The sequence shown here is derived from an EMBL/GenBank/DDBJ whole genome shotgun (WGS) entry which is preliminary data.</text>
</comment>
<evidence type="ECO:0000313" key="1">
    <source>
        <dbReference type="EMBL" id="EKV29605.1"/>
    </source>
</evidence>
<dbReference type="EMBL" id="ANHY01000012">
    <property type="protein sequence ID" value="EKV29605.1"/>
    <property type="molecule type" value="Genomic_DNA"/>
</dbReference>
<gene>
    <name evidence="1" type="ORF">C882_0428</name>
</gene>
<organism evidence="1 2">
    <name type="scientific">Caenispirillum salinarum AK4</name>
    <dbReference type="NCBI Taxonomy" id="1238182"/>
    <lineage>
        <taxon>Bacteria</taxon>
        <taxon>Pseudomonadati</taxon>
        <taxon>Pseudomonadota</taxon>
        <taxon>Alphaproteobacteria</taxon>
        <taxon>Rhodospirillales</taxon>
        <taxon>Novispirillaceae</taxon>
        <taxon>Caenispirillum</taxon>
    </lineage>
</organism>
<dbReference type="AlphaFoldDB" id="K9GUJ7"/>
<protein>
    <submittedName>
        <fullName evidence="1">Uncharacterized protein</fullName>
    </submittedName>
</protein>
<dbReference type="STRING" id="1238182.C882_0428"/>
<sequence>MDQTHTSFQRRVTRLALIIAAATLVALSQQVLLRPLLLSEPVQAHNDQPRPQEAARP</sequence>